<dbReference type="GO" id="GO:0046872">
    <property type="term" value="F:metal ion binding"/>
    <property type="evidence" value="ECO:0007669"/>
    <property type="project" value="UniProtKB-KW"/>
</dbReference>
<name>A0A840NCS0_9PSEU</name>
<keyword evidence="5" id="KW-0479">Metal-binding</keyword>
<comment type="caution">
    <text evidence="13">The sequence shown here is derived from an EMBL/GenBank/DDBJ whole genome shotgun (WGS) entry which is preliminary data.</text>
</comment>
<evidence type="ECO:0000256" key="4">
    <source>
        <dbReference type="ARBA" id="ARBA00022485"/>
    </source>
</evidence>
<dbReference type="InterPro" id="IPR034768">
    <property type="entry name" value="4FE4S_WBL"/>
</dbReference>
<dbReference type="GO" id="GO:0045892">
    <property type="term" value="P:negative regulation of DNA-templated transcription"/>
    <property type="evidence" value="ECO:0007669"/>
    <property type="project" value="TreeGrafter"/>
</dbReference>
<evidence type="ECO:0000313" key="14">
    <source>
        <dbReference type="Proteomes" id="UP000580474"/>
    </source>
</evidence>
<gene>
    <name evidence="13" type="ORF">BJ969_003184</name>
</gene>
<protein>
    <recommendedName>
        <fullName evidence="12">4Fe-4S Wbl-type domain-containing protein</fullName>
    </recommendedName>
</protein>
<evidence type="ECO:0000256" key="5">
    <source>
        <dbReference type="ARBA" id="ARBA00022723"/>
    </source>
</evidence>
<evidence type="ECO:0000256" key="2">
    <source>
        <dbReference type="ARBA" id="ARBA00004496"/>
    </source>
</evidence>
<dbReference type="PROSITE" id="PS51674">
    <property type="entry name" value="4FE4S_WBL"/>
    <property type="match status" value="1"/>
</dbReference>
<evidence type="ECO:0000313" key="13">
    <source>
        <dbReference type="EMBL" id="MBB5070096.1"/>
    </source>
</evidence>
<reference evidence="13 14" key="1">
    <citation type="submission" date="2020-08" db="EMBL/GenBank/DDBJ databases">
        <title>Sequencing the genomes of 1000 actinobacteria strains.</title>
        <authorList>
            <person name="Klenk H.-P."/>
        </authorList>
    </citation>
    <scope>NUCLEOTIDE SEQUENCE [LARGE SCALE GENOMIC DNA]</scope>
    <source>
        <strain evidence="13 14">DSM 45582</strain>
    </source>
</reference>
<dbReference type="GO" id="GO:0005737">
    <property type="term" value="C:cytoplasm"/>
    <property type="evidence" value="ECO:0007669"/>
    <property type="project" value="UniProtKB-SubCell"/>
</dbReference>
<evidence type="ECO:0000256" key="7">
    <source>
        <dbReference type="ARBA" id="ARBA00023014"/>
    </source>
</evidence>
<keyword evidence="9" id="KW-0238">DNA-binding</keyword>
<dbReference type="Pfam" id="PF02467">
    <property type="entry name" value="Whib"/>
    <property type="match status" value="1"/>
</dbReference>
<dbReference type="PANTHER" id="PTHR38839">
    <property type="entry name" value="TRANSCRIPTIONAL REGULATOR WHID-RELATED"/>
    <property type="match status" value="1"/>
</dbReference>
<dbReference type="GO" id="GO:0047134">
    <property type="term" value="F:protein-disulfide reductase [NAD(P)H] activity"/>
    <property type="evidence" value="ECO:0007669"/>
    <property type="project" value="TreeGrafter"/>
</dbReference>
<keyword evidence="14" id="KW-1185">Reference proteome</keyword>
<comment type="similarity">
    <text evidence="3">Belongs to the WhiB family.</text>
</comment>
<evidence type="ECO:0000256" key="10">
    <source>
        <dbReference type="ARBA" id="ARBA00023157"/>
    </source>
</evidence>
<dbReference type="Proteomes" id="UP000580474">
    <property type="component" value="Unassembled WGS sequence"/>
</dbReference>
<dbReference type="EMBL" id="JACHIV010000001">
    <property type="protein sequence ID" value="MBB5070096.1"/>
    <property type="molecule type" value="Genomic_DNA"/>
</dbReference>
<feature type="domain" description="4Fe-4S Wbl-type" evidence="12">
    <location>
        <begin position="14"/>
        <end position="82"/>
    </location>
</feature>
<keyword evidence="11" id="KW-0804">Transcription</keyword>
<evidence type="ECO:0000256" key="3">
    <source>
        <dbReference type="ARBA" id="ARBA00006597"/>
    </source>
</evidence>
<accession>A0A840NCS0</accession>
<keyword evidence="8" id="KW-0805">Transcription regulation</keyword>
<organism evidence="13 14">
    <name type="scientific">Saccharopolyspora gloriosae</name>
    <dbReference type="NCBI Taxonomy" id="455344"/>
    <lineage>
        <taxon>Bacteria</taxon>
        <taxon>Bacillati</taxon>
        <taxon>Actinomycetota</taxon>
        <taxon>Actinomycetes</taxon>
        <taxon>Pseudonocardiales</taxon>
        <taxon>Pseudonocardiaceae</taxon>
        <taxon>Saccharopolyspora</taxon>
    </lineage>
</organism>
<dbReference type="GO" id="GO:0045454">
    <property type="term" value="P:cell redox homeostasis"/>
    <property type="evidence" value="ECO:0007669"/>
    <property type="project" value="TreeGrafter"/>
</dbReference>
<dbReference type="InterPro" id="IPR003482">
    <property type="entry name" value="Whib"/>
</dbReference>
<keyword evidence="4" id="KW-0004">4Fe-4S</keyword>
<evidence type="ECO:0000259" key="12">
    <source>
        <dbReference type="PROSITE" id="PS51674"/>
    </source>
</evidence>
<evidence type="ECO:0000256" key="1">
    <source>
        <dbReference type="ARBA" id="ARBA00001966"/>
    </source>
</evidence>
<proteinExistence type="inferred from homology"/>
<evidence type="ECO:0000256" key="6">
    <source>
        <dbReference type="ARBA" id="ARBA00023004"/>
    </source>
</evidence>
<evidence type="ECO:0000256" key="8">
    <source>
        <dbReference type="ARBA" id="ARBA00023015"/>
    </source>
</evidence>
<keyword evidence="7" id="KW-0411">Iron-sulfur</keyword>
<keyword evidence="10" id="KW-1015">Disulfide bond</keyword>
<comment type="cofactor">
    <cofactor evidence="1">
        <name>[4Fe-4S] cluster</name>
        <dbReference type="ChEBI" id="CHEBI:49883"/>
    </cofactor>
</comment>
<evidence type="ECO:0000256" key="9">
    <source>
        <dbReference type="ARBA" id="ARBA00023125"/>
    </source>
</evidence>
<evidence type="ECO:0000256" key="11">
    <source>
        <dbReference type="ARBA" id="ARBA00023163"/>
    </source>
</evidence>
<dbReference type="RefSeq" id="WP_184479674.1">
    <property type="nucleotide sequence ID" value="NZ_JACHIV010000001.1"/>
</dbReference>
<dbReference type="GO" id="GO:0003677">
    <property type="term" value="F:DNA binding"/>
    <property type="evidence" value="ECO:0007669"/>
    <property type="project" value="UniProtKB-KW"/>
</dbReference>
<dbReference type="AlphaFoldDB" id="A0A840NCS0"/>
<sequence>MKIHDARSWEREAACAGTDPRLWFGEDDVRESGSDAHRRRENAKAICRTCPVLTDCLVDELLRPHPEQHGIRGATTPGERARILARWRAAGLVPGHASPANADALRALLGEEPRQRTA</sequence>
<comment type="subcellular location">
    <subcellularLocation>
        <location evidence="2">Cytoplasm</location>
    </subcellularLocation>
</comment>
<dbReference type="GO" id="GO:0051539">
    <property type="term" value="F:4 iron, 4 sulfur cluster binding"/>
    <property type="evidence" value="ECO:0007669"/>
    <property type="project" value="UniProtKB-KW"/>
</dbReference>
<keyword evidence="6" id="KW-0408">Iron</keyword>